<sequence>MKRGEATRQALLRAARDEFAEYGLAGARVDRVAEQAGVNKERIYSLFGSKDKLFDAILIDTMQEFTELVDPLDTEIELGDYVSRLYEFHRHHPQLQRLLLWEALHRGDDAHDIDGWRNAHYRKKIVAAMARFGADEKQAGLLLMALASLVNWPNALPQVNRLLLGESAGDRDAIRRFLVSFVRAAVRGHESEAESVKALTTDVEQAAARLRRAQAETDRARAELAHALRAANTDGESANQLAKRVAGTLSRPVVLKLLAEEPAA</sequence>
<dbReference type="Gene3D" id="1.10.357.10">
    <property type="entry name" value="Tetracycline Repressor, domain 2"/>
    <property type="match status" value="1"/>
</dbReference>
<evidence type="ECO:0000256" key="1">
    <source>
        <dbReference type="ARBA" id="ARBA00023125"/>
    </source>
</evidence>
<dbReference type="Proteomes" id="UP000000844">
    <property type="component" value="Chromosome"/>
</dbReference>
<keyword evidence="6" id="KW-1185">Reference proteome</keyword>
<dbReference type="eggNOG" id="COG1309">
    <property type="taxonomic scope" value="Bacteria"/>
</dbReference>
<feature type="coiled-coil region" evidence="3">
    <location>
        <begin position="196"/>
        <end position="230"/>
    </location>
</feature>
<dbReference type="RefSeq" id="WP_013021638.1">
    <property type="nucleotide sequence ID" value="NC_013947.1"/>
</dbReference>
<dbReference type="PANTHER" id="PTHR30328">
    <property type="entry name" value="TRANSCRIPTIONAL REPRESSOR"/>
    <property type="match status" value="1"/>
</dbReference>
<feature type="domain" description="HTH tetR-type" evidence="4">
    <location>
        <begin position="5"/>
        <end position="65"/>
    </location>
</feature>
<dbReference type="InterPro" id="IPR036271">
    <property type="entry name" value="Tet_transcr_reg_TetR-rel_C_sf"/>
</dbReference>
<dbReference type="Pfam" id="PF00440">
    <property type="entry name" value="TetR_N"/>
    <property type="match status" value="1"/>
</dbReference>
<reference evidence="5 6" key="1">
    <citation type="journal article" date="2009" name="Stand. Genomic Sci.">
        <title>Complete genome sequence of Stackebrandtia nassauensis type strain (LLR-40K-21).</title>
        <authorList>
            <person name="Munk C."/>
            <person name="Lapidus A."/>
            <person name="Copeland A."/>
            <person name="Jando M."/>
            <person name="Mayilraj S."/>
            <person name="Glavina Del Rio T."/>
            <person name="Nolan M."/>
            <person name="Chen F."/>
            <person name="Lucas S."/>
            <person name="Tice H."/>
            <person name="Cheng J.F."/>
            <person name="Han C."/>
            <person name="Detter J.C."/>
            <person name="Bruce D."/>
            <person name="Goodwin L."/>
            <person name="Chain P."/>
            <person name="Pitluck S."/>
            <person name="Goker M."/>
            <person name="Ovchinikova G."/>
            <person name="Pati A."/>
            <person name="Ivanova N."/>
            <person name="Mavromatis K."/>
            <person name="Chen A."/>
            <person name="Palaniappan K."/>
            <person name="Land M."/>
            <person name="Hauser L."/>
            <person name="Chang Y.J."/>
            <person name="Jeffries C.D."/>
            <person name="Bristow J."/>
            <person name="Eisen J.A."/>
            <person name="Markowitz V."/>
            <person name="Hugenholtz P."/>
            <person name="Kyrpides N.C."/>
            <person name="Klenk H.P."/>
        </authorList>
    </citation>
    <scope>NUCLEOTIDE SEQUENCE [LARGE SCALE GENOMIC DNA]</scope>
    <source>
        <strain evidence="6">DSM 44728 / CIP 108903 / NRRL B-16338 / NBRC 102104 / LLR-40K-21</strain>
    </source>
</reference>
<keyword evidence="1 2" id="KW-0238">DNA-binding</keyword>
<name>D3Q5K7_STANL</name>
<proteinExistence type="predicted"/>
<keyword evidence="3" id="KW-0175">Coiled coil</keyword>
<dbReference type="KEGG" id="sna:Snas_6452"/>
<dbReference type="SUPFAM" id="SSF48498">
    <property type="entry name" value="Tetracyclin repressor-like, C-terminal domain"/>
    <property type="match status" value="1"/>
</dbReference>
<dbReference type="GO" id="GO:0003677">
    <property type="term" value="F:DNA binding"/>
    <property type="evidence" value="ECO:0007669"/>
    <property type="project" value="UniProtKB-UniRule"/>
</dbReference>
<dbReference type="AlphaFoldDB" id="D3Q5K7"/>
<accession>D3Q5K7</accession>
<dbReference type="GO" id="GO:0006355">
    <property type="term" value="P:regulation of DNA-templated transcription"/>
    <property type="evidence" value="ECO:0007669"/>
    <property type="project" value="UniProtKB-ARBA"/>
</dbReference>
<evidence type="ECO:0000256" key="3">
    <source>
        <dbReference type="SAM" id="Coils"/>
    </source>
</evidence>
<evidence type="ECO:0000313" key="5">
    <source>
        <dbReference type="EMBL" id="ADD46067.1"/>
    </source>
</evidence>
<dbReference type="SUPFAM" id="SSF46689">
    <property type="entry name" value="Homeodomain-like"/>
    <property type="match status" value="1"/>
</dbReference>
<dbReference type="HOGENOM" id="CLU_976029_0_0_11"/>
<dbReference type="Pfam" id="PF17926">
    <property type="entry name" value="TetR_C_21"/>
    <property type="match status" value="1"/>
</dbReference>
<protein>
    <submittedName>
        <fullName evidence="5">Transcriptional regulator, TetR family</fullName>
    </submittedName>
</protein>
<dbReference type="InterPro" id="IPR009057">
    <property type="entry name" value="Homeodomain-like_sf"/>
</dbReference>
<gene>
    <name evidence="5" type="ordered locus">Snas_6452</name>
</gene>
<dbReference type="InterPro" id="IPR050109">
    <property type="entry name" value="HTH-type_TetR-like_transc_reg"/>
</dbReference>
<organism evidence="5 6">
    <name type="scientific">Stackebrandtia nassauensis (strain DSM 44728 / CIP 108903 / NRRL B-16338 / NBRC 102104 / LLR-40K-21)</name>
    <dbReference type="NCBI Taxonomy" id="446470"/>
    <lineage>
        <taxon>Bacteria</taxon>
        <taxon>Bacillati</taxon>
        <taxon>Actinomycetota</taxon>
        <taxon>Actinomycetes</taxon>
        <taxon>Glycomycetales</taxon>
        <taxon>Glycomycetaceae</taxon>
        <taxon>Stackebrandtia</taxon>
    </lineage>
</organism>
<evidence type="ECO:0000313" key="6">
    <source>
        <dbReference type="Proteomes" id="UP000000844"/>
    </source>
</evidence>
<feature type="DNA-binding region" description="H-T-H motif" evidence="2">
    <location>
        <begin position="28"/>
        <end position="47"/>
    </location>
</feature>
<dbReference type="EMBL" id="CP001778">
    <property type="protein sequence ID" value="ADD46067.1"/>
    <property type="molecule type" value="Genomic_DNA"/>
</dbReference>
<dbReference type="OrthoDB" id="4726108at2"/>
<dbReference type="STRING" id="446470.Snas_6452"/>
<dbReference type="InterPro" id="IPR041467">
    <property type="entry name" value="Sco4008_C"/>
</dbReference>
<evidence type="ECO:0000256" key="2">
    <source>
        <dbReference type="PROSITE-ProRule" id="PRU00335"/>
    </source>
</evidence>
<dbReference type="PROSITE" id="PS50977">
    <property type="entry name" value="HTH_TETR_2"/>
    <property type="match status" value="1"/>
</dbReference>
<evidence type="ECO:0000259" key="4">
    <source>
        <dbReference type="PROSITE" id="PS50977"/>
    </source>
</evidence>
<dbReference type="InterPro" id="IPR001647">
    <property type="entry name" value="HTH_TetR"/>
</dbReference>
<dbReference type="PRINTS" id="PR00455">
    <property type="entry name" value="HTHTETR"/>
</dbReference>
<dbReference type="PANTHER" id="PTHR30328:SF54">
    <property type="entry name" value="HTH-TYPE TRANSCRIPTIONAL REPRESSOR SCO4008"/>
    <property type="match status" value="1"/>
</dbReference>